<feature type="region of interest" description="Disordered" evidence="1">
    <location>
        <begin position="1"/>
        <end position="30"/>
    </location>
</feature>
<proteinExistence type="predicted"/>
<gene>
    <name evidence="2" type="ORF">HSBAA_27960</name>
</gene>
<accession>A0A455U5R2</accession>
<dbReference type="Proteomes" id="UP000320231">
    <property type="component" value="Chromosome"/>
</dbReference>
<evidence type="ECO:0000256" key="1">
    <source>
        <dbReference type="SAM" id="MobiDB-lite"/>
    </source>
</evidence>
<protein>
    <submittedName>
        <fullName evidence="2">Uncharacterized protein</fullName>
    </submittedName>
</protein>
<sequence length="108" mass="11728">MVLESDPEESQGTLEEQGSGRLANDQRDRRSSTLGLDWLETRDKRENWSNRVGRGFAYASPSILTYVLPASVCGSLAKGLGSLSRTIAFLGLIMKGTLPERAGMLAVL</sequence>
<name>A0A455U5R2_9GAMM</name>
<organism evidence="2 3">
    <name type="scientific">Vreelandella sulfidaeris</name>
    <dbReference type="NCBI Taxonomy" id="115553"/>
    <lineage>
        <taxon>Bacteria</taxon>
        <taxon>Pseudomonadati</taxon>
        <taxon>Pseudomonadota</taxon>
        <taxon>Gammaproteobacteria</taxon>
        <taxon>Oceanospirillales</taxon>
        <taxon>Halomonadaceae</taxon>
        <taxon>Vreelandella</taxon>
    </lineage>
</organism>
<dbReference type="EMBL" id="AP019514">
    <property type="protein sequence ID" value="BBI61490.1"/>
    <property type="molecule type" value="Genomic_DNA"/>
</dbReference>
<reference evidence="2 3" key="1">
    <citation type="journal article" date="2019" name="Microbiol. Resour. Announc.">
        <title>Complete Genome Sequence of Halomonas sulfidaeris Strain Esulfide1 Isolated from a Metal Sulfide Rock at a Depth of 2,200 Meters, Obtained Using Nanopore Sequencing.</title>
        <authorList>
            <person name="Saito M."/>
            <person name="Nishigata A."/>
            <person name="Galipon J."/>
            <person name="Arakawa K."/>
        </authorList>
    </citation>
    <scope>NUCLEOTIDE SEQUENCE [LARGE SCALE GENOMIC DNA]</scope>
    <source>
        <strain evidence="2 3">ATCC BAA-803</strain>
    </source>
</reference>
<evidence type="ECO:0000313" key="2">
    <source>
        <dbReference type="EMBL" id="BBI61490.1"/>
    </source>
</evidence>
<evidence type="ECO:0000313" key="3">
    <source>
        <dbReference type="Proteomes" id="UP000320231"/>
    </source>
</evidence>
<dbReference type="KEGG" id="hsr:HSBAA_27960"/>
<dbReference type="AlphaFoldDB" id="A0A455U5R2"/>